<feature type="region of interest" description="Disordered" evidence="1">
    <location>
        <begin position="69"/>
        <end position="110"/>
    </location>
</feature>
<keyword evidence="2" id="KW-1133">Transmembrane helix</keyword>
<reference evidence="3 4" key="1">
    <citation type="submission" date="2017-09" db="EMBL/GenBank/DDBJ databases">
        <title>Genome sequencing of Besnoitia besnoiti strain Bb-Ger1.</title>
        <authorList>
            <person name="Schares G."/>
            <person name="Venepally P."/>
            <person name="Lorenzi H.A."/>
        </authorList>
    </citation>
    <scope>NUCLEOTIDE SEQUENCE [LARGE SCALE GENOMIC DNA]</scope>
    <source>
        <strain evidence="3 4">Bb-Ger1</strain>
    </source>
</reference>
<feature type="compositionally biased region" description="Polar residues" evidence="1">
    <location>
        <begin position="479"/>
        <end position="509"/>
    </location>
</feature>
<dbReference type="GeneID" id="40308340"/>
<keyword evidence="2" id="KW-0472">Membrane</keyword>
<evidence type="ECO:0000256" key="1">
    <source>
        <dbReference type="SAM" id="MobiDB-lite"/>
    </source>
</evidence>
<feature type="compositionally biased region" description="Polar residues" evidence="1">
    <location>
        <begin position="157"/>
        <end position="177"/>
    </location>
</feature>
<comment type="caution">
    <text evidence="3">The sequence shown here is derived from an EMBL/GenBank/DDBJ whole genome shotgun (WGS) entry which is preliminary data.</text>
</comment>
<organism evidence="3 4">
    <name type="scientific">Besnoitia besnoiti</name>
    <name type="common">Apicomplexan protozoan</name>
    <dbReference type="NCBI Taxonomy" id="94643"/>
    <lineage>
        <taxon>Eukaryota</taxon>
        <taxon>Sar</taxon>
        <taxon>Alveolata</taxon>
        <taxon>Apicomplexa</taxon>
        <taxon>Conoidasida</taxon>
        <taxon>Coccidia</taxon>
        <taxon>Eucoccidiorida</taxon>
        <taxon>Eimeriorina</taxon>
        <taxon>Sarcocystidae</taxon>
        <taxon>Besnoitia</taxon>
    </lineage>
</organism>
<feature type="compositionally biased region" description="Low complexity" evidence="1">
    <location>
        <begin position="375"/>
        <end position="394"/>
    </location>
</feature>
<dbReference type="KEGG" id="bbes:BESB_033590"/>
<evidence type="ECO:0000313" key="3">
    <source>
        <dbReference type="EMBL" id="PFH36901.1"/>
    </source>
</evidence>
<feature type="compositionally biased region" description="Low complexity" evidence="1">
    <location>
        <begin position="299"/>
        <end position="311"/>
    </location>
</feature>
<protein>
    <recommendedName>
        <fullName evidence="5">Transmembrane protein</fullName>
    </recommendedName>
</protein>
<feature type="transmembrane region" description="Helical" evidence="2">
    <location>
        <begin position="38"/>
        <end position="62"/>
    </location>
</feature>
<keyword evidence="4" id="KW-1185">Reference proteome</keyword>
<feature type="region of interest" description="Disordered" evidence="1">
    <location>
        <begin position="264"/>
        <end position="331"/>
    </location>
</feature>
<feature type="compositionally biased region" description="Polar residues" evidence="1">
    <location>
        <begin position="458"/>
        <end position="468"/>
    </location>
</feature>
<feature type="compositionally biased region" description="Low complexity" evidence="1">
    <location>
        <begin position="182"/>
        <end position="200"/>
    </location>
</feature>
<sequence length="673" mass="70516">MPDTESESVTRERPSRRRKQLRDRRDGSRTSSAPKRKFIIDTGYLLATVMLVGLALAGAYLARRARFRSQSVQGEERGEGALSAMTDSGPTPAVEQSPLVSRRPSLLSDGLSSGEVEHFQLETQGAPESPPLYAPLPVPGPASRSRSRMSRRRPEDSNSSTSDEGSGPPSNVRSRSPPTVKISASNRIGSASSSSSTGYPSPYNNISMSLFFLSGNGRVSGSSPSAEMRPHPGMIPFPPVTWETATSTLSIPATRFATLQTPEESLTGTPLPLKTPGVSPTTRLSFSDSETGGPSGAVTLLPTHPPLQTTPEIVPQSELSPAAPPPNTLRGMSMLSVVPTVLHSTPPDVASSSTPSPTTPERNIVVVQQSPSPSPEALPSARPPAASSGSSIPPVQHSSLPAADNLPRTLQSGLLDGGQDSMQLPLPQQETSPVASAPSVLGPEETLAWMEKALSTQLMQHPGQQLPISSAVPLAGPLVSQTGNDARSTGNTARGSSPDNSQTETSDPFSSLDPLGFLPSGAPLAPPQSQPEETSFHSTLADLYTSGSSSPPTNAPASSPPTNAPASSPSPRETLSHSSDLRRQVPTPRPSKLPIPAHLERSSVSDAPGSEKVPQDSNSEGQGGDQRRQASSIPVTRIPRARVNSSTRGPSPRTHRGSSLPGQLRTPEESHFE</sequence>
<dbReference type="VEuPathDB" id="ToxoDB:BESB_033590"/>
<feature type="compositionally biased region" description="Low complexity" evidence="1">
    <location>
        <begin position="97"/>
        <end position="108"/>
    </location>
</feature>
<feature type="region of interest" description="Disordered" evidence="1">
    <location>
        <begin position="368"/>
        <end position="443"/>
    </location>
</feature>
<feature type="compositionally biased region" description="Polar residues" evidence="1">
    <location>
        <begin position="278"/>
        <end position="292"/>
    </location>
</feature>
<evidence type="ECO:0000313" key="4">
    <source>
        <dbReference type="Proteomes" id="UP000224006"/>
    </source>
</evidence>
<gene>
    <name evidence="3" type="ORF">BESB_033590</name>
</gene>
<dbReference type="AlphaFoldDB" id="A0A2A9MKT3"/>
<feature type="compositionally biased region" description="Polar residues" evidence="1">
    <location>
        <begin position="420"/>
        <end position="434"/>
    </location>
</feature>
<dbReference type="EMBL" id="NWUJ01000002">
    <property type="protein sequence ID" value="PFH36901.1"/>
    <property type="molecule type" value="Genomic_DNA"/>
</dbReference>
<feature type="region of interest" description="Disordered" evidence="1">
    <location>
        <begin position="458"/>
        <end position="673"/>
    </location>
</feature>
<keyword evidence="2" id="KW-0812">Transmembrane</keyword>
<evidence type="ECO:0000256" key="2">
    <source>
        <dbReference type="SAM" id="Phobius"/>
    </source>
</evidence>
<feature type="compositionally biased region" description="Pro residues" evidence="1">
    <location>
        <begin position="128"/>
        <end position="140"/>
    </location>
</feature>
<feature type="region of interest" description="Disordered" evidence="1">
    <location>
        <begin position="1"/>
        <end position="32"/>
    </location>
</feature>
<name>A0A2A9MKT3_BESBE</name>
<dbReference type="Proteomes" id="UP000224006">
    <property type="component" value="Chromosome II"/>
</dbReference>
<accession>A0A2A9MKT3</accession>
<proteinExistence type="predicted"/>
<evidence type="ECO:0008006" key="5">
    <source>
        <dbReference type="Google" id="ProtNLM"/>
    </source>
</evidence>
<feature type="compositionally biased region" description="Low complexity" evidence="1">
    <location>
        <begin position="548"/>
        <end position="557"/>
    </location>
</feature>
<feature type="region of interest" description="Disordered" evidence="1">
    <location>
        <begin position="124"/>
        <end position="200"/>
    </location>
</feature>
<dbReference type="RefSeq" id="XP_029220910.1">
    <property type="nucleotide sequence ID" value="XM_029361945.1"/>
</dbReference>